<feature type="non-terminal residue" evidence="1">
    <location>
        <position position="60"/>
    </location>
</feature>
<name>A0A6L3SQD9_9HYPH</name>
<evidence type="ECO:0000313" key="2">
    <source>
        <dbReference type="Proteomes" id="UP000474159"/>
    </source>
</evidence>
<dbReference type="AlphaFoldDB" id="A0A6L3SQD9"/>
<gene>
    <name evidence="1" type="ORF">F6X53_29210</name>
</gene>
<comment type="caution">
    <text evidence="1">The sequence shown here is derived from an EMBL/GenBank/DDBJ whole genome shotgun (WGS) entry which is preliminary data.</text>
</comment>
<organism evidence="1 2">
    <name type="scientific">Methylobacterium soli</name>
    <dbReference type="NCBI Taxonomy" id="553447"/>
    <lineage>
        <taxon>Bacteria</taxon>
        <taxon>Pseudomonadati</taxon>
        <taxon>Pseudomonadota</taxon>
        <taxon>Alphaproteobacteria</taxon>
        <taxon>Hyphomicrobiales</taxon>
        <taxon>Methylobacteriaceae</taxon>
        <taxon>Methylobacterium</taxon>
    </lineage>
</organism>
<dbReference type="Proteomes" id="UP000474159">
    <property type="component" value="Unassembled WGS sequence"/>
</dbReference>
<dbReference type="EMBL" id="VZZK01000056">
    <property type="protein sequence ID" value="KAB1071126.1"/>
    <property type="molecule type" value="Genomic_DNA"/>
</dbReference>
<reference evidence="1 2" key="1">
    <citation type="submission" date="2019-09" db="EMBL/GenBank/DDBJ databases">
        <title>YIM 48816 draft genome.</title>
        <authorList>
            <person name="Jiang L."/>
        </authorList>
    </citation>
    <scope>NUCLEOTIDE SEQUENCE [LARGE SCALE GENOMIC DNA]</scope>
    <source>
        <strain evidence="1 2">YIM 48816</strain>
    </source>
</reference>
<keyword evidence="2" id="KW-1185">Reference proteome</keyword>
<protein>
    <submittedName>
        <fullName evidence="1">Uncharacterized protein</fullName>
    </submittedName>
</protein>
<sequence>MLGLQRSNRACPLDWSTRRQTLCRQNDRFPDTCMREVSTQLGHDPMRIAFSLAVIPLPRC</sequence>
<accession>A0A6L3SQD9</accession>
<proteinExistence type="predicted"/>
<evidence type="ECO:0000313" key="1">
    <source>
        <dbReference type="EMBL" id="KAB1071126.1"/>
    </source>
</evidence>